<dbReference type="KEGG" id="thb:N186_07735"/>
<evidence type="ECO:0000256" key="4">
    <source>
        <dbReference type="ARBA" id="ARBA00022989"/>
    </source>
</evidence>
<dbReference type="HOGENOM" id="CLU_044208_1_2_2"/>
<reference evidence="8 9" key="1">
    <citation type="journal article" date="2013" name="Genome Announc.">
        <title>Complete Genomic Sequence of 'Thermofilum adornatus' Strain 1910bT, a Hyperthermophilic Anaerobic Organotrophic Crenarchaeon.</title>
        <authorList>
            <person name="Dominova I.N."/>
            <person name="Kublanov I.V."/>
            <person name="Podosokorskaya O.A."/>
            <person name="Derbikova K.S."/>
            <person name="Patrushev M.V."/>
            <person name="Toshchakov S.V."/>
        </authorList>
    </citation>
    <scope>NUCLEOTIDE SEQUENCE [LARGE SCALE GENOMIC DNA]</scope>
    <source>
        <strain evidence="9">1910b</strain>
    </source>
</reference>
<dbReference type="PANTHER" id="PTHR42709:SF6">
    <property type="entry name" value="UNDECAPRENYL PHOSPHATE TRANSPORTER A"/>
    <property type="match status" value="1"/>
</dbReference>
<organism evidence="8 9">
    <name type="scientific">Thermofilum adornatum</name>
    <dbReference type="NCBI Taxonomy" id="1365176"/>
    <lineage>
        <taxon>Archaea</taxon>
        <taxon>Thermoproteota</taxon>
        <taxon>Thermoprotei</taxon>
        <taxon>Thermofilales</taxon>
        <taxon>Thermofilaceae</taxon>
        <taxon>Thermofilum</taxon>
    </lineage>
</organism>
<accession>S5Z935</accession>
<evidence type="ECO:0000313" key="9">
    <source>
        <dbReference type="Proteomes" id="UP000015543"/>
    </source>
</evidence>
<sequence length="228" mass="25254">MSSYMSLTIYLAELATTIISKLGLPGIFFLMTLESALIPIPSEAIMVFAGFLVSKGEINFLDAVLAGTMGNYAGSAILYFLGKKYGAPMLLRYGKYIFISKKHIEEAEKFFQKNGKLAVFTGRMLPAVRTVISLPAGIAKMDFKTFTIYTILGSIPWNMALTYIGIVLGQNWHLILQYSTLIDSAAIIALIVLIAYFYISKKHEVNLFSSQNSQRAIYDKSGSESHDK</sequence>
<name>S5Z935_9CREN</name>
<keyword evidence="5 6" id="KW-0472">Membrane</keyword>
<dbReference type="AlphaFoldDB" id="S5Z935"/>
<proteinExistence type="predicted"/>
<comment type="subcellular location">
    <subcellularLocation>
        <location evidence="1">Cell membrane</location>
        <topology evidence="1">Multi-pass membrane protein</topology>
    </subcellularLocation>
</comment>
<keyword evidence="9" id="KW-1185">Reference proteome</keyword>
<evidence type="ECO:0000259" key="7">
    <source>
        <dbReference type="Pfam" id="PF09335"/>
    </source>
</evidence>
<gene>
    <name evidence="8" type="ORF">N186_07735</name>
</gene>
<keyword evidence="3 6" id="KW-0812">Transmembrane</keyword>
<dbReference type="GO" id="GO:0005886">
    <property type="term" value="C:plasma membrane"/>
    <property type="evidence" value="ECO:0007669"/>
    <property type="project" value="UniProtKB-SubCell"/>
</dbReference>
<dbReference type="Proteomes" id="UP000015543">
    <property type="component" value="Chromosome"/>
</dbReference>
<dbReference type="PANTHER" id="PTHR42709">
    <property type="entry name" value="ALKALINE PHOSPHATASE LIKE PROTEIN"/>
    <property type="match status" value="1"/>
</dbReference>
<dbReference type="InterPro" id="IPR051311">
    <property type="entry name" value="DedA_domain"/>
</dbReference>
<evidence type="ECO:0000256" key="2">
    <source>
        <dbReference type="ARBA" id="ARBA00022475"/>
    </source>
</evidence>
<evidence type="ECO:0000256" key="5">
    <source>
        <dbReference type="ARBA" id="ARBA00023136"/>
    </source>
</evidence>
<dbReference type="Pfam" id="PF09335">
    <property type="entry name" value="VTT_dom"/>
    <property type="match status" value="1"/>
</dbReference>
<dbReference type="EMBL" id="CP006646">
    <property type="protein sequence ID" value="AGT35885.1"/>
    <property type="molecule type" value="Genomic_DNA"/>
</dbReference>
<evidence type="ECO:0000313" key="8">
    <source>
        <dbReference type="EMBL" id="AGT35885.1"/>
    </source>
</evidence>
<feature type="domain" description="VTT" evidence="7">
    <location>
        <begin position="40"/>
        <end position="165"/>
    </location>
</feature>
<keyword evidence="2" id="KW-1003">Cell membrane</keyword>
<feature type="transmembrane region" description="Helical" evidence="6">
    <location>
        <begin position="175"/>
        <end position="199"/>
    </location>
</feature>
<feature type="transmembrane region" description="Helical" evidence="6">
    <location>
        <begin position="146"/>
        <end position="169"/>
    </location>
</feature>
<evidence type="ECO:0000256" key="1">
    <source>
        <dbReference type="ARBA" id="ARBA00004651"/>
    </source>
</evidence>
<feature type="transmembrane region" description="Helical" evidence="6">
    <location>
        <begin position="7"/>
        <end position="30"/>
    </location>
</feature>
<dbReference type="InterPro" id="IPR032816">
    <property type="entry name" value="VTT_dom"/>
</dbReference>
<keyword evidence="4 6" id="KW-1133">Transmembrane helix</keyword>
<evidence type="ECO:0000256" key="3">
    <source>
        <dbReference type="ARBA" id="ARBA00022692"/>
    </source>
</evidence>
<evidence type="ECO:0000256" key="6">
    <source>
        <dbReference type="SAM" id="Phobius"/>
    </source>
</evidence>
<feature type="transmembrane region" description="Helical" evidence="6">
    <location>
        <begin position="60"/>
        <end position="81"/>
    </location>
</feature>
<protein>
    <recommendedName>
        <fullName evidence="7">VTT domain-containing protein</fullName>
    </recommendedName>
</protein>
<dbReference type="PATRIC" id="fig|1365176.7.peg.1528"/>
<dbReference type="eggNOG" id="arCOG03117">
    <property type="taxonomic scope" value="Archaea"/>
</dbReference>